<evidence type="ECO:0000313" key="7">
    <source>
        <dbReference type="EMBL" id="SZX69964.1"/>
    </source>
</evidence>
<evidence type="ECO:0000256" key="4">
    <source>
        <dbReference type="ARBA" id="ARBA00022824"/>
    </source>
</evidence>
<keyword evidence="5" id="KW-1133">Transmembrane helix</keyword>
<dbReference type="InterPro" id="IPR009787">
    <property type="entry name" value="Jagunal"/>
</dbReference>
<evidence type="ECO:0000256" key="1">
    <source>
        <dbReference type="ARBA" id="ARBA00004477"/>
    </source>
</evidence>
<keyword evidence="8" id="KW-1185">Reference proteome</keyword>
<name>A0A383VYW0_TETOB</name>
<evidence type="ECO:0000256" key="3">
    <source>
        <dbReference type="ARBA" id="ARBA00022692"/>
    </source>
</evidence>
<proteinExistence type="inferred from homology"/>
<gene>
    <name evidence="7" type="ORF">BQ4739_LOCUS10219</name>
</gene>
<comment type="similarity">
    <text evidence="2">Belongs to the jagunal family.</text>
</comment>
<comment type="subcellular location">
    <subcellularLocation>
        <location evidence="1">Endoplasmic reticulum membrane</location>
        <topology evidence="1">Multi-pass membrane protein</topology>
    </subcellularLocation>
</comment>
<dbReference type="GO" id="GO:0007029">
    <property type="term" value="P:endoplasmic reticulum organization"/>
    <property type="evidence" value="ECO:0007669"/>
    <property type="project" value="InterPro"/>
</dbReference>
<keyword evidence="6" id="KW-0472">Membrane</keyword>
<sequence>MPPRPAGTDGRDHSYREVIAERYKRMANFKDSIEKLMFLHIAFLCVKIAWYLAAQTLEGIPLPPHALGMAAGEVLLLVVYSMAKLGNVKENLTLLKVFNMVQSLITASEVLTGWAYHNGTRTGGVPTYENSEAVAKFIVAKYPGYSPTTVLNTTKAFEMFLDLTLAAFLVMGTFISHKMIVEKMQMKKERENVSTDRKGAQKGGSDDDSDDEGVPAAVPLKEEKPKVVKAASRSDTLRRRA</sequence>
<evidence type="ECO:0000256" key="2">
    <source>
        <dbReference type="ARBA" id="ARBA00008462"/>
    </source>
</evidence>
<keyword evidence="4" id="KW-0256">Endoplasmic reticulum</keyword>
<dbReference type="Pfam" id="PF07086">
    <property type="entry name" value="Jagunal"/>
    <property type="match status" value="1"/>
</dbReference>
<dbReference type="PANTHER" id="PTHR20955">
    <property type="entry name" value="PROTEIN JAGUNAL HOMOLOG 1"/>
    <property type="match status" value="1"/>
</dbReference>
<protein>
    <submittedName>
        <fullName evidence="7">Uncharacterized protein</fullName>
    </submittedName>
</protein>
<dbReference type="Proteomes" id="UP000256970">
    <property type="component" value="Unassembled WGS sequence"/>
</dbReference>
<dbReference type="GO" id="GO:0005789">
    <property type="term" value="C:endoplasmic reticulum membrane"/>
    <property type="evidence" value="ECO:0007669"/>
    <property type="project" value="UniProtKB-SubCell"/>
</dbReference>
<dbReference type="GO" id="GO:0016192">
    <property type="term" value="P:vesicle-mediated transport"/>
    <property type="evidence" value="ECO:0007669"/>
    <property type="project" value="TreeGrafter"/>
</dbReference>
<reference evidence="7 8" key="1">
    <citation type="submission" date="2016-10" db="EMBL/GenBank/DDBJ databases">
        <authorList>
            <person name="Cai Z."/>
        </authorList>
    </citation>
    <scope>NUCLEOTIDE SEQUENCE [LARGE SCALE GENOMIC DNA]</scope>
</reference>
<dbReference type="PANTHER" id="PTHR20955:SF1">
    <property type="entry name" value="PROTEIN JAGUNAL HOMOLOG 1"/>
    <property type="match status" value="1"/>
</dbReference>
<dbReference type="AlphaFoldDB" id="A0A383VYW0"/>
<evidence type="ECO:0000313" key="8">
    <source>
        <dbReference type="Proteomes" id="UP000256970"/>
    </source>
</evidence>
<dbReference type="OrthoDB" id="524772at2759"/>
<evidence type="ECO:0000256" key="5">
    <source>
        <dbReference type="ARBA" id="ARBA00022989"/>
    </source>
</evidence>
<organism evidence="7 8">
    <name type="scientific">Tetradesmus obliquus</name>
    <name type="common">Green alga</name>
    <name type="synonym">Acutodesmus obliquus</name>
    <dbReference type="NCBI Taxonomy" id="3088"/>
    <lineage>
        <taxon>Eukaryota</taxon>
        <taxon>Viridiplantae</taxon>
        <taxon>Chlorophyta</taxon>
        <taxon>core chlorophytes</taxon>
        <taxon>Chlorophyceae</taxon>
        <taxon>CS clade</taxon>
        <taxon>Sphaeropleales</taxon>
        <taxon>Scenedesmaceae</taxon>
        <taxon>Tetradesmus</taxon>
    </lineage>
</organism>
<keyword evidence="3" id="KW-0812">Transmembrane</keyword>
<accession>A0A383VYW0</accession>
<dbReference type="EMBL" id="FNXT01000967">
    <property type="protein sequence ID" value="SZX69964.1"/>
    <property type="molecule type" value="Genomic_DNA"/>
</dbReference>
<evidence type="ECO:0000256" key="6">
    <source>
        <dbReference type="ARBA" id="ARBA00023136"/>
    </source>
</evidence>